<dbReference type="Gene3D" id="3.10.129.10">
    <property type="entry name" value="Hotdog Thioesterase"/>
    <property type="match status" value="1"/>
</dbReference>
<dbReference type="SUPFAM" id="SSF54637">
    <property type="entry name" value="Thioesterase/thiol ester dehydrase-isomerase"/>
    <property type="match status" value="1"/>
</dbReference>
<protein>
    <recommendedName>
        <fullName evidence="1">Thioesterase domain-containing protein</fullName>
    </recommendedName>
</protein>
<evidence type="ECO:0000313" key="3">
    <source>
        <dbReference type="Proteomes" id="UP000094609"/>
    </source>
</evidence>
<accession>A0A1D7TL27</accession>
<dbReference type="PATRIC" id="fig|1193502.14.peg.1957"/>
<gene>
    <name evidence="2" type="ORF">SHALO_1926</name>
</gene>
<dbReference type="GO" id="GO:0016790">
    <property type="term" value="F:thiolester hydrolase activity"/>
    <property type="evidence" value="ECO:0007669"/>
    <property type="project" value="UniProtKB-ARBA"/>
</dbReference>
<dbReference type="RefSeq" id="WP_069478350.1">
    <property type="nucleotide sequence ID" value="NZ_CP017111.1"/>
</dbReference>
<dbReference type="STRING" id="1193502.SHALO_1926"/>
<reference evidence="3" key="1">
    <citation type="submission" date="2016-08" db="EMBL/GenBank/DDBJ databases">
        <title>Complete genome sequence of the organohalide-respiring Epsilonproteobacterium Sulfurospirillum halorespirans.</title>
        <authorList>
            <person name="Goris T."/>
            <person name="Zimmermann J."/>
            <person name="Schenz B."/>
            <person name="Lemos M."/>
            <person name="Hackermueller J."/>
            <person name="Diekert G."/>
        </authorList>
    </citation>
    <scope>NUCLEOTIDE SEQUENCE [LARGE SCALE GENOMIC DNA]</scope>
    <source>
        <strain>DSM 13726</strain>
        <strain evidence="3">PCE-M2</strain>
    </source>
</reference>
<sequence length="167" mass="18770">MKFKVTGKQHISKNCLVCGVENPFGLKTKFYELENKEVVAYFTPNTYLQSYPGILHGGISASILDETIGRAIMAHYGMESFGVTIELTLKYKKPVPLDVELKVVGRMTHDKGRIFEGTGELILPNGDIAVTASGRYMKRDVTQIVENDFIEDEWFESDGIDKDEIDL</sequence>
<dbReference type="EMBL" id="CP017111">
    <property type="protein sequence ID" value="AOO65697.1"/>
    <property type="molecule type" value="Genomic_DNA"/>
</dbReference>
<dbReference type="InterPro" id="IPR029069">
    <property type="entry name" value="HotDog_dom_sf"/>
</dbReference>
<name>A0A1D7TL27_9BACT</name>
<dbReference type="Proteomes" id="UP000094609">
    <property type="component" value="Chromosome"/>
</dbReference>
<keyword evidence="3" id="KW-1185">Reference proteome</keyword>
<proteinExistence type="predicted"/>
<dbReference type="KEGG" id="shal:SHALO_1926"/>
<evidence type="ECO:0000259" key="1">
    <source>
        <dbReference type="Pfam" id="PF03061"/>
    </source>
</evidence>
<dbReference type="Pfam" id="PF03061">
    <property type="entry name" value="4HBT"/>
    <property type="match status" value="1"/>
</dbReference>
<dbReference type="PANTHER" id="PTHR47260:SF1">
    <property type="entry name" value="UPF0644 PROTEIN PB2B4.06"/>
    <property type="match status" value="1"/>
</dbReference>
<dbReference type="CDD" id="cd03443">
    <property type="entry name" value="PaaI_thioesterase"/>
    <property type="match status" value="1"/>
</dbReference>
<dbReference type="PANTHER" id="PTHR47260">
    <property type="entry name" value="UPF0644 PROTEIN PB2B4.06"/>
    <property type="match status" value="1"/>
</dbReference>
<dbReference type="InterPro" id="IPR006683">
    <property type="entry name" value="Thioestr_dom"/>
</dbReference>
<dbReference type="AlphaFoldDB" id="A0A1D7TL27"/>
<feature type="domain" description="Thioesterase" evidence="1">
    <location>
        <begin position="53"/>
        <end position="121"/>
    </location>
</feature>
<organism evidence="2 3">
    <name type="scientific">Sulfurospirillum halorespirans DSM 13726</name>
    <dbReference type="NCBI Taxonomy" id="1193502"/>
    <lineage>
        <taxon>Bacteria</taxon>
        <taxon>Pseudomonadati</taxon>
        <taxon>Campylobacterota</taxon>
        <taxon>Epsilonproteobacteria</taxon>
        <taxon>Campylobacterales</taxon>
        <taxon>Sulfurospirillaceae</taxon>
        <taxon>Sulfurospirillum</taxon>
    </lineage>
</organism>
<dbReference type="InterPro" id="IPR052061">
    <property type="entry name" value="PTE-AB_protein"/>
</dbReference>
<evidence type="ECO:0000313" key="2">
    <source>
        <dbReference type="EMBL" id="AOO65697.1"/>
    </source>
</evidence>